<dbReference type="PANTHER" id="PTHR43752:SF2">
    <property type="entry name" value="BNR_ASP-BOX REPEAT FAMILY PROTEIN"/>
    <property type="match status" value="1"/>
</dbReference>
<accession>A0ABD3L2M6</accession>
<dbReference type="SUPFAM" id="SSF50939">
    <property type="entry name" value="Sialidases"/>
    <property type="match status" value="1"/>
</dbReference>
<organism evidence="2 3">
    <name type="scientific">Eucalyptus globulus</name>
    <name type="common">Tasmanian blue gum</name>
    <dbReference type="NCBI Taxonomy" id="34317"/>
    <lineage>
        <taxon>Eukaryota</taxon>
        <taxon>Viridiplantae</taxon>
        <taxon>Streptophyta</taxon>
        <taxon>Embryophyta</taxon>
        <taxon>Tracheophyta</taxon>
        <taxon>Spermatophyta</taxon>
        <taxon>Magnoliopsida</taxon>
        <taxon>eudicotyledons</taxon>
        <taxon>Gunneridae</taxon>
        <taxon>Pentapetalae</taxon>
        <taxon>rosids</taxon>
        <taxon>malvids</taxon>
        <taxon>Myrtales</taxon>
        <taxon>Myrtaceae</taxon>
        <taxon>Myrtoideae</taxon>
        <taxon>Eucalypteae</taxon>
        <taxon>Eucalyptus</taxon>
    </lineage>
</organism>
<dbReference type="Gene3D" id="2.120.10.10">
    <property type="match status" value="1"/>
</dbReference>
<sequence length="412" mass="46033">MHSSNCSGATMWRSLVWSLSLLFLLLFVSNHSSLLRWSYSGSFSSERGRLSSRLTGHSGSLLRYPQVHFARKVADSPEASAPTPMMAQSSNLTKDCRIAGLVEQEFTFPAKSAPFNNCHASTIVEVNNNHFLVAYFGGTKEGAPDVKIWLQRYQNGQWHSPIIVDEQEDVPMWNPVLYKLPSGELLLFYKIGLDFQRWSGCLKRSYNQGVSWSEREQLPPGILGPSKNKPILLDNGLLLCGSSVESWNSWGAWMEITPDAGRTWRKYGPIYIKNETLGVIQPVPYKTARGTLRVLLRSFSGIGRICMSESDDGSMNWGYADFTELPNPNSGIDGVKLNNGLLIVAYNTISRGILKVAASMDDGDSWHEALTLEENLEMEFSYPAVIQASDGSVHITYTYNRTQIKHVVLHVN</sequence>
<keyword evidence="3" id="KW-1185">Reference proteome</keyword>
<evidence type="ECO:0000313" key="3">
    <source>
        <dbReference type="Proteomes" id="UP001634007"/>
    </source>
</evidence>
<evidence type="ECO:0000259" key="1">
    <source>
        <dbReference type="Pfam" id="PF13088"/>
    </source>
</evidence>
<dbReference type="InterPro" id="IPR011040">
    <property type="entry name" value="Sialidase"/>
</dbReference>
<dbReference type="AlphaFoldDB" id="A0ABD3L2M6"/>
<reference evidence="2 3" key="1">
    <citation type="submission" date="2024-11" db="EMBL/GenBank/DDBJ databases">
        <title>Chromosome-level genome assembly of Eucalyptus globulus Labill. provides insights into its genome evolution.</title>
        <authorList>
            <person name="Li X."/>
        </authorList>
    </citation>
    <scope>NUCLEOTIDE SEQUENCE [LARGE SCALE GENOMIC DNA]</scope>
    <source>
        <strain evidence="2">CL2024</strain>
        <tissue evidence="2">Fresh tender leaves</tissue>
    </source>
</reference>
<gene>
    <name evidence="2" type="ORF">ACJRO7_015149</name>
</gene>
<evidence type="ECO:0000313" key="2">
    <source>
        <dbReference type="EMBL" id="KAL3746155.1"/>
    </source>
</evidence>
<protein>
    <recommendedName>
        <fullName evidence="1">Sialidase domain-containing protein</fullName>
    </recommendedName>
</protein>
<dbReference type="InterPro" id="IPR036278">
    <property type="entry name" value="Sialidase_sf"/>
</dbReference>
<proteinExistence type="predicted"/>
<dbReference type="EMBL" id="JBJKBG010000003">
    <property type="protein sequence ID" value="KAL3746155.1"/>
    <property type="molecule type" value="Genomic_DNA"/>
</dbReference>
<name>A0ABD3L2M6_EUCGL</name>
<dbReference type="Pfam" id="PF13088">
    <property type="entry name" value="BNR_2"/>
    <property type="match status" value="1"/>
</dbReference>
<feature type="domain" description="Sialidase" evidence="1">
    <location>
        <begin position="130"/>
        <end position="395"/>
    </location>
</feature>
<dbReference type="CDD" id="cd15482">
    <property type="entry name" value="Sialidase_non-viral"/>
    <property type="match status" value="1"/>
</dbReference>
<dbReference type="Proteomes" id="UP001634007">
    <property type="component" value="Unassembled WGS sequence"/>
</dbReference>
<comment type="caution">
    <text evidence="2">The sequence shown here is derived from an EMBL/GenBank/DDBJ whole genome shotgun (WGS) entry which is preliminary data.</text>
</comment>
<dbReference type="PANTHER" id="PTHR43752">
    <property type="entry name" value="BNR/ASP-BOX REPEAT FAMILY PROTEIN"/>
    <property type="match status" value="1"/>
</dbReference>